<dbReference type="Gene3D" id="2.20.110.10">
    <property type="entry name" value="Histone H3 K4-specific methyltransferase SET7/9 N-terminal domain"/>
    <property type="match status" value="1"/>
</dbReference>
<proteinExistence type="predicted"/>
<evidence type="ECO:0000313" key="2">
    <source>
        <dbReference type="EMBL" id="SUB87451.1"/>
    </source>
</evidence>
<protein>
    <recommendedName>
        <fullName evidence="4">MORN repeat variant</fullName>
    </recommendedName>
</protein>
<dbReference type="SUPFAM" id="SSF82185">
    <property type="entry name" value="Histone H3 K4-specific methyltransferase SET7/9 N-terminal domain"/>
    <property type="match status" value="1"/>
</dbReference>
<gene>
    <name evidence="2" type="ORF">NCTC13067_01119</name>
</gene>
<accession>A0A379E554</accession>
<feature type="signal peptide" evidence="1">
    <location>
        <begin position="1"/>
        <end position="19"/>
    </location>
</feature>
<feature type="chain" id="PRO_5016631539" description="MORN repeat variant" evidence="1">
    <location>
        <begin position="20"/>
        <end position="169"/>
    </location>
</feature>
<name>A0A379E554_9BACT</name>
<evidence type="ECO:0000313" key="3">
    <source>
        <dbReference type="Proteomes" id="UP000255469"/>
    </source>
</evidence>
<evidence type="ECO:0000256" key="1">
    <source>
        <dbReference type="SAM" id="SignalP"/>
    </source>
</evidence>
<dbReference type="RefSeq" id="WP_025067780.1">
    <property type="nucleotide sequence ID" value="NZ_CAUOME010000031.1"/>
</dbReference>
<organism evidence="2 3">
    <name type="scientific">Prevotella denticola</name>
    <dbReference type="NCBI Taxonomy" id="28129"/>
    <lineage>
        <taxon>Bacteria</taxon>
        <taxon>Pseudomonadati</taxon>
        <taxon>Bacteroidota</taxon>
        <taxon>Bacteroidia</taxon>
        <taxon>Bacteroidales</taxon>
        <taxon>Prevotellaceae</taxon>
        <taxon>Prevotella</taxon>
    </lineage>
</organism>
<evidence type="ECO:0008006" key="4">
    <source>
        <dbReference type="Google" id="ProtNLM"/>
    </source>
</evidence>
<sequence>MRKLLLATFVCLVSATSFAREGVTTVVVSRDTIFYNHQMKVVSDRDEAAYYRLLAKETYKGKERDIFQDFYPSGQKRLEGGYAFLDLGNDANTVLDGHVTAYYPNGKEKWHCNYRNGKRDGYLTLNLRDGSVGVVAYAAGQVRFNYMMVTHPDGKMEKVNLKHYAELLQ</sequence>
<dbReference type="AlphaFoldDB" id="A0A379E554"/>
<dbReference type="Proteomes" id="UP000255469">
    <property type="component" value="Unassembled WGS sequence"/>
</dbReference>
<reference evidence="2 3" key="1">
    <citation type="submission" date="2018-06" db="EMBL/GenBank/DDBJ databases">
        <authorList>
            <consortium name="Pathogen Informatics"/>
            <person name="Doyle S."/>
        </authorList>
    </citation>
    <scope>NUCLEOTIDE SEQUENCE [LARGE SCALE GENOMIC DNA]</scope>
    <source>
        <strain evidence="2 3">NCTC13067</strain>
    </source>
</reference>
<dbReference type="EMBL" id="UGTM01000001">
    <property type="protein sequence ID" value="SUB87451.1"/>
    <property type="molecule type" value="Genomic_DNA"/>
</dbReference>
<keyword evidence="1" id="KW-0732">Signal</keyword>